<evidence type="ECO:0000313" key="2">
    <source>
        <dbReference type="Proteomes" id="UP001374579"/>
    </source>
</evidence>
<keyword evidence="2" id="KW-1185">Reference proteome</keyword>
<sequence length="106" mass="11688">MSNPSSFILFFPQYRYCGEGCCMHEYCAFHKICYPKIHCGLGCPDGACQKGVCMPPPPCSSSTRCGLGHACQYHYNLGYLTCQYNLDIGKSLCVDSKGKSILKPLT</sequence>
<name>A0AAN9BVR0_9CAEN</name>
<dbReference type="AlphaFoldDB" id="A0AAN9BVR0"/>
<dbReference type="Proteomes" id="UP001374579">
    <property type="component" value="Unassembled WGS sequence"/>
</dbReference>
<protein>
    <submittedName>
        <fullName evidence="1">Uncharacterized protein</fullName>
    </submittedName>
</protein>
<evidence type="ECO:0000313" key="1">
    <source>
        <dbReference type="EMBL" id="KAK7112733.1"/>
    </source>
</evidence>
<comment type="caution">
    <text evidence="1">The sequence shown here is derived from an EMBL/GenBank/DDBJ whole genome shotgun (WGS) entry which is preliminary data.</text>
</comment>
<organism evidence="1 2">
    <name type="scientific">Littorina saxatilis</name>
    <dbReference type="NCBI Taxonomy" id="31220"/>
    <lineage>
        <taxon>Eukaryota</taxon>
        <taxon>Metazoa</taxon>
        <taxon>Spiralia</taxon>
        <taxon>Lophotrochozoa</taxon>
        <taxon>Mollusca</taxon>
        <taxon>Gastropoda</taxon>
        <taxon>Caenogastropoda</taxon>
        <taxon>Littorinimorpha</taxon>
        <taxon>Littorinoidea</taxon>
        <taxon>Littorinidae</taxon>
        <taxon>Littorina</taxon>
    </lineage>
</organism>
<reference evidence="1 2" key="1">
    <citation type="submission" date="2024-02" db="EMBL/GenBank/DDBJ databases">
        <title>Chromosome-scale genome assembly of the rough periwinkle Littorina saxatilis.</title>
        <authorList>
            <person name="De Jode A."/>
            <person name="Faria R."/>
            <person name="Formenti G."/>
            <person name="Sims Y."/>
            <person name="Smith T.P."/>
            <person name="Tracey A."/>
            <person name="Wood J.M.D."/>
            <person name="Zagrodzka Z.B."/>
            <person name="Johannesson K."/>
            <person name="Butlin R.K."/>
            <person name="Leder E.H."/>
        </authorList>
    </citation>
    <scope>NUCLEOTIDE SEQUENCE [LARGE SCALE GENOMIC DNA]</scope>
    <source>
        <strain evidence="1">Snail1</strain>
        <tissue evidence="1">Muscle</tissue>
    </source>
</reference>
<dbReference type="EMBL" id="JBAMIC010000002">
    <property type="protein sequence ID" value="KAK7112733.1"/>
    <property type="molecule type" value="Genomic_DNA"/>
</dbReference>
<accession>A0AAN9BVR0</accession>
<gene>
    <name evidence="1" type="ORF">V1264_012136</name>
</gene>
<proteinExistence type="predicted"/>